<evidence type="ECO:0000313" key="2">
    <source>
        <dbReference type="Proteomes" id="UP000188605"/>
    </source>
</evidence>
<name>A0ACC8X9Q8_9FIRM</name>
<gene>
    <name evidence="1" type="ORF">AN396_01425</name>
</gene>
<accession>A0ACC8X9Q8</accession>
<comment type="caution">
    <text evidence="1">The sequence shown here is derived from an EMBL/GenBank/DDBJ whole genome shotgun (WGS) entry which is preliminary data.</text>
</comment>
<reference evidence="1" key="1">
    <citation type="submission" date="2016-08" db="EMBL/GenBank/DDBJ databases">
        <authorList>
            <person name="Ngugi D.K."/>
            <person name="Miyake S."/>
            <person name="Stingl U."/>
        </authorList>
    </citation>
    <scope>NUCLEOTIDE SEQUENCE</scope>
    <source>
        <strain evidence="1">SCG-B11WGA-EpuloA1</strain>
    </source>
</reference>
<protein>
    <submittedName>
        <fullName evidence="1">Uncharacterized protein</fullName>
    </submittedName>
</protein>
<dbReference type="Proteomes" id="UP000188605">
    <property type="component" value="Unassembled WGS sequence"/>
</dbReference>
<dbReference type="EMBL" id="LJDB01000077">
    <property type="protein sequence ID" value="ONI38855.1"/>
    <property type="molecule type" value="Genomic_DNA"/>
</dbReference>
<proteinExistence type="predicted"/>
<organism evidence="1 2">
    <name type="scientific">Candidatus Epulonipiscium fishelsonii</name>
    <dbReference type="NCBI Taxonomy" id="77094"/>
    <lineage>
        <taxon>Bacteria</taxon>
        <taxon>Bacillati</taxon>
        <taxon>Bacillota</taxon>
        <taxon>Clostridia</taxon>
        <taxon>Lachnospirales</taxon>
        <taxon>Lachnospiraceae</taxon>
        <taxon>Candidatus Epulonipiscium</taxon>
    </lineage>
</organism>
<evidence type="ECO:0000313" key="1">
    <source>
        <dbReference type="EMBL" id="ONI38855.1"/>
    </source>
</evidence>
<keyword evidence="2" id="KW-1185">Reference proteome</keyword>
<sequence length="63" mass="7210">MVPAVLSDYEFDKYLNTLFEEQQDNTKLILHIADACPPIAPFERIEKIAKLANQTLVNTAYKI</sequence>